<proteinExistence type="inferred from homology"/>
<evidence type="ECO:0000256" key="1">
    <source>
        <dbReference type="ARBA" id="ARBA00002920"/>
    </source>
</evidence>
<name>A0A2T9YHL6_9FUNG</name>
<keyword evidence="6" id="KW-0813">Transport</keyword>
<evidence type="ECO:0000256" key="11">
    <source>
        <dbReference type="ARBA" id="ARBA00022990"/>
    </source>
</evidence>
<dbReference type="PANTHER" id="PTHR12868">
    <property type="entry name" value="NADH-UBIQUINONE OXIDOREDUCTASE B22 SUBUNIT"/>
    <property type="match status" value="1"/>
</dbReference>
<keyword evidence="18" id="KW-1185">Reference proteome</keyword>
<dbReference type="AlphaFoldDB" id="A0A2T9YHL6"/>
<dbReference type="OrthoDB" id="13598at2759"/>
<evidence type="ECO:0000256" key="10">
    <source>
        <dbReference type="ARBA" id="ARBA00022982"/>
    </source>
</evidence>
<keyword evidence="10" id="KW-0249">Electron transport</keyword>
<sequence length="101" mass="11898">MSASAHTRYVKSLYKKCLLTAQNWTIGPFQFRPVALEIRAKFEHNKNASNPVNIQQYIREAEDYIEKNKHPLPYKYPTAVGGSKYERNKWFEKNDVYALED</sequence>
<dbReference type="GO" id="GO:0005743">
    <property type="term" value="C:mitochondrial inner membrane"/>
    <property type="evidence" value="ECO:0007669"/>
    <property type="project" value="UniProtKB-SubCell"/>
</dbReference>
<dbReference type="EMBL" id="MBFS01002842">
    <property type="protein sequence ID" value="PVU91799.1"/>
    <property type="molecule type" value="Genomic_DNA"/>
</dbReference>
<dbReference type="InterPro" id="IPR008011">
    <property type="entry name" value="Complex1_LYR_dom"/>
</dbReference>
<dbReference type="CDD" id="cd20263">
    <property type="entry name" value="Complex1_LYR_NDUFB9_LYRM3"/>
    <property type="match status" value="1"/>
</dbReference>
<keyword evidence="12" id="KW-0496">Mitochondrion</keyword>
<evidence type="ECO:0000313" key="18">
    <source>
        <dbReference type="Proteomes" id="UP000245609"/>
    </source>
</evidence>
<evidence type="ECO:0000256" key="13">
    <source>
        <dbReference type="ARBA" id="ARBA00023136"/>
    </source>
</evidence>
<comment type="subcellular location">
    <subcellularLocation>
        <location evidence="2">Mitochondrion inner membrane</location>
        <topology evidence="2">Peripheral membrane protein</topology>
        <orientation evidence="2">Matrix side</orientation>
    </subcellularLocation>
</comment>
<evidence type="ECO:0000256" key="3">
    <source>
        <dbReference type="ARBA" id="ARBA00009508"/>
    </source>
</evidence>
<dbReference type="InterPro" id="IPR033034">
    <property type="entry name" value="NDUFB9"/>
</dbReference>
<evidence type="ECO:0000313" key="17">
    <source>
        <dbReference type="EMBL" id="PVU91799.1"/>
    </source>
</evidence>
<evidence type="ECO:0000256" key="4">
    <source>
        <dbReference type="ARBA" id="ARBA00011790"/>
    </source>
</evidence>
<dbReference type="PANTHER" id="PTHR12868:SF0">
    <property type="entry name" value="NADH DEHYDROGENASE [UBIQUINONE] 1 BETA SUBCOMPLEX SUBUNIT 9"/>
    <property type="match status" value="1"/>
</dbReference>
<feature type="domain" description="Complex 1 LYR protein" evidence="16">
    <location>
        <begin position="10"/>
        <end position="66"/>
    </location>
</feature>
<reference evidence="17 18" key="1">
    <citation type="journal article" date="2018" name="MBio">
        <title>Comparative Genomics Reveals the Core Gene Toolbox for the Fungus-Insect Symbiosis.</title>
        <authorList>
            <person name="Wang Y."/>
            <person name="Stata M."/>
            <person name="Wang W."/>
            <person name="Stajich J.E."/>
            <person name="White M.M."/>
            <person name="Moncalvo J.M."/>
        </authorList>
    </citation>
    <scope>NUCLEOTIDE SEQUENCE [LARGE SCALE GENOMIC DNA]</scope>
    <source>
        <strain evidence="17 18">SC-DP-2</strain>
    </source>
</reference>
<evidence type="ECO:0000256" key="5">
    <source>
        <dbReference type="ARBA" id="ARBA00018684"/>
    </source>
</evidence>
<dbReference type="InterPro" id="IPR045292">
    <property type="entry name" value="Complex1_LYR_NDUFB9_LYRM3"/>
</dbReference>
<comment type="function">
    <text evidence="1">Accessory subunit of the mitochondrial membrane respiratory chain NADH dehydrogenase (Complex I), that is believed to be not involved in catalysis. Complex I functions in the transfer of electrons from NADH to the respiratory chain. The immediate electron acceptor for the enzyme is believed to be ubiquinone.</text>
</comment>
<protein>
    <recommendedName>
        <fullName evidence="5">NADH dehydrogenase [ubiquinone] 1 beta subcomplex subunit 9</fullName>
    </recommendedName>
    <alternativeName>
        <fullName evidence="14">Complex I-B22</fullName>
    </alternativeName>
    <alternativeName>
        <fullName evidence="15">NADH-ubiquinone oxidoreductase B22 subunit</fullName>
    </alternativeName>
</protein>
<evidence type="ECO:0000256" key="2">
    <source>
        <dbReference type="ARBA" id="ARBA00004443"/>
    </source>
</evidence>
<dbReference type="Proteomes" id="UP000245609">
    <property type="component" value="Unassembled WGS sequence"/>
</dbReference>
<evidence type="ECO:0000256" key="15">
    <source>
        <dbReference type="ARBA" id="ARBA00032528"/>
    </source>
</evidence>
<evidence type="ECO:0000256" key="14">
    <source>
        <dbReference type="ARBA" id="ARBA00030192"/>
    </source>
</evidence>
<evidence type="ECO:0000256" key="8">
    <source>
        <dbReference type="ARBA" id="ARBA00022660"/>
    </source>
</evidence>
<evidence type="ECO:0000256" key="6">
    <source>
        <dbReference type="ARBA" id="ARBA00022448"/>
    </source>
</evidence>
<keyword evidence="8" id="KW-0679">Respiratory chain</keyword>
<keyword evidence="7" id="KW-0597">Phosphoprotein</keyword>
<evidence type="ECO:0000256" key="7">
    <source>
        <dbReference type="ARBA" id="ARBA00022553"/>
    </source>
</evidence>
<comment type="subunit">
    <text evidence="4">Mammalian complex I is composed of 45 different subunits.</text>
</comment>
<keyword evidence="11" id="KW-0007">Acetylation</keyword>
<dbReference type="STRING" id="133381.A0A2T9YHL6"/>
<comment type="similarity">
    <text evidence="3">Belongs to the complex I LYR family.</text>
</comment>
<gene>
    <name evidence="17" type="ORF">BB560_006103</name>
</gene>
<keyword evidence="9" id="KW-0999">Mitochondrion inner membrane</keyword>
<evidence type="ECO:0000256" key="12">
    <source>
        <dbReference type="ARBA" id="ARBA00023128"/>
    </source>
</evidence>
<organism evidence="17 18">
    <name type="scientific">Smittium megazygosporum</name>
    <dbReference type="NCBI Taxonomy" id="133381"/>
    <lineage>
        <taxon>Eukaryota</taxon>
        <taxon>Fungi</taxon>
        <taxon>Fungi incertae sedis</taxon>
        <taxon>Zoopagomycota</taxon>
        <taxon>Kickxellomycotina</taxon>
        <taxon>Harpellomycetes</taxon>
        <taxon>Harpellales</taxon>
        <taxon>Legeriomycetaceae</taxon>
        <taxon>Smittium</taxon>
    </lineage>
</organism>
<keyword evidence="13" id="KW-0472">Membrane</keyword>
<evidence type="ECO:0000259" key="16">
    <source>
        <dbReference type="Pfam" id="PF05347"/>
    </source>
</evidence>
<dbReference type="Pfam" id="PF05347">
    <property type="entry name" value="Complex1_LYR"/>
    <property type="match status" value="1"/>
</dbReference>
<dbReference type="GO" id="GO:0006120">
    <property type="term" value="P:mitochondrial electron transport, NADH to ubiquinone"/>
    <property type="evidence" value="ECO:0007669"/>
    <property type="project" value="InterPro"/>
</dbReference>
<evidence type="ECO:0000256" key="9">
    <source>
        <dbReference type="ARBA" id="ARBA00022792"/>
    </source>
</evidence>
<comment type="caution">
    <text evidence="17">The sequence shown here is derived from an EMBL/GenBank/DDBJ whole genome shotgun (WGS) entry which is preliminary data.</text>
</comment>
<accession>A0A2T9YHL6</accession>